<feature type="compositionally biased region" description="Basic and acidic residues" evidence="11">
    <location>
        <begin position="1278"/>
        <end position="1290"/>
    </location>
</feature>
<reference evidence="14" key="1">
    <citation type="submission" date="2025-08" db="UniProtKB">
        <authorList>
            <consortium name="Ensembl"/>
        </authorList>
    </citation>
    <scope>IDENTIFICATION</scope>
</reference>
<dbReference type="InterPro" id="IPR022728">
    <property type="entry name" value="Period_circadian-like_C"/>
</dbReference>
<feature type="compositionally biased region" description="Low complexity" evidence="11">
    <location>
        <begin position="700"/>
        <end position="717"/>
    </location>
</feature>
<keyword evidence="8" id="KW-0539">Nucleus</keyword>
<keyword evidence="12" id="KW-0732">Signal</keyword>
<dbReference type="PANTHER" id="PTHR11269:SF9">
    <property type="entry name" value="PERIOD CIRCADIAN PROTEIN HOMOLOG 2"/>
    <property type="match status" value="1"/>
</dbReference>
<feature type="domain" description="PAS" evidence="13">
    <location>
        <begin position="348"/>
        <end position="415"/>
    </location>
</feature>
<feature type="domain" description="PAS" evidence="13">
    <location>
        <begin position="488"/>
        <end position="554"/>
    </location>
</feature>
<evidence type="ECO:0000256" key="4">
    <source>
        <dbReference type="ARBA" id="ARBA00022737"/>
    </source>
</evidence>
<dbReference type="FunFam" id="3.30.450.20:FF:000013">
    <property type="entry name" value="Period circadian protein homolog 2"/>
    <property type="match status" value="1"/>
</dbReference>
<dbReference type="GO" id="GO:0048511">
    <property type="term" value="P:rhythmic process"/>
    <property type="evidence" value="ECO:0007669"/>
    <property type="project" value="UniProtKB-KW"/>
</dbReference>
<keyword evidence="7" id="KW-0804">Transcription</keyword>
<dbReference type="InterPro" id="IPR050760">
    <property type="entry name" value="Period_circadian_regulator"/>
</dbReference>
<evidence type="ECO:0000256" key="10">
    <source>
        <dbReference type="ARBA" id="ARBA00042893"/>
    </source>
</evidence>
<feature type="compositionally biased region" description="Low complexity" evidence="11">
    <location>
        <begin position="999"/>
        <end position="1010"/>
    </location>
</feature>
<dbReference type="Pfam" id="PF23170">
    <property type="entry name" value="bHLH_PER"/>
    <property type="match status" value="1"/>
</dbReference>
<accession>A0A8D0V1P2</accession>
<evidence type="ECO:0000256" key="9">
    <source>
        <dbReference type="ARBA" id="ARBA00039684"/>
    </source>
</evidence>
<dbReference type="CDD" id="cd00130">
    <property type="entry name" value="PAS"/>
    <property type="match status" value="1"/>
</dbReference>
<dbReference type="InterPro" id="IPR057310">
    <property type="entry name" value="PER1-3_bHLH"/>
</dbReference>
<proteinExistence type="predicted"/>
<feature type="compositionally biased region" description="Low complexity" evidence="11">
    <location>
        <begin position="1257"/>
        <end position="1270"/>
    </location>
</feature>
<feature type="signal peptide" evidence="12">
    <location>
        <begin position="1"/>
        <end position="16"/>
    </location>
</feature>
<protein>
    <recommendedName>
        <fullName evidence="9">Period circadian protein homolog 2</fullName>
    </recommendedName>
    <alternativeName>
        <fullName evidence="10">Circadian clock protein PERIOD 2</fullName>
    </alternativeName>
</protein>
<keyword evidence="3" id="KW-0963">Cytoplasm</keyword>
<feature type="region of interest" description="Disordered" evidence="11">
    <location>
        <begin position="1385"/>
        <end position="1425"/>
    </location>
</feature>
<evidence type="ECO:0000256" key="7">
    <source>
        <dbReference type="ARBA" id="ARBA00023163"/>
    </source>
</evidence>
<dbReference type="InterPro" id="IPR035965">
    <property type="entry name" value="PAS-like_dom_sf"/>
</dbReference>
<dbReference type="SUPFAM" id="SSF55785">
    <property type="entry name" value="PYP-like sensor domain (PAS domain)"/>
    <property type="match status" value="1"/>
</dbReference>
<dbReference type="Ensembl" id="ENSSSCT00025103009.1">
    <property type="protein sequence ID" value="ENSSSCP00025045624.1"/>
    <property type="gene ID" value="ENSSSCG00025074739.1"/>
</dbReference>
<feature type="compositionally biased region" description="Polar residues" evidence="11">
    <location>
        <begin position="662"/>
        <end position="673"/>
    </location>
</feature>
<feature type="region of interest" description="Disordered" evidence="11">
    <location>
        <begin position="1246"/>
        <end position="1290"/>
    </location>
</feature>
<dbReference type="InterPro" id="IPR000014">
    <property type="entry name" value="PAS"/>
</dbReference>
<evidence type="ECO:0000256" key="3">
    <source>
        <dbReference type="ARBA" id="ARBA00022490"/>
    </source>
</evidence>
<dbReference type="GO" id="GO:0005634">
    <property type="term" value="C:nucleus"/>
    <property type="evidence" value="ECO:0007669"/>
    <property type="project" value="UniProtKB-SubCell"/>
</dbReference>
<name>A0A8D0V1P2_PIG</name>
<feature type="compositionally biased region" description="Polar residues" evidence="11">
    <location>
        <begin position="801"/>
        <end position="812"/>
    </location>
</feature>
<feature type="region of interest" description="Disordered" evidence="11">
    <location>
        <begin position="1088"/>
        <end position="1154"/>
    </location>
</feature>
<feature type="region of interest" description="Disordered" evidence="11">
    <location>
        <begin position="9"/>
        <end position="102"/>
    </location>
</feature>
<dbReference type="InterPro" id="IPR013655">
    <property type="entry name" value="PAS_fold_3"/>
</dbReference>
<feature type="region of interest" description="Disordered" evidence="11">
    <location>
        <begin position="644"/>
        <end position="676"/>
    </location>
</feature>
<dbReference type="Proteomes" id="UP000694727">
    <property type="component" value="Unplaced"/>
</dbReference>
<dbReference type="PANTHER" id="PTHR11269">
    <property type="entry name" value="PERIOD CIRCADIAN PROTEIN"/>
    <property type="match status" value="1"/>
</dbReference>
<feature type="chain" id="PRO_5034530283" description="Period circadian protein homolog 2" evidence="12">
    <location>
        <begin position="17"/>
        <end position="1425"/>
    </location>
</feature>
<evidence type="ECO:0000256" key="5">
    <source>
        <dbReference type="ARBA" id="ARBA00023015"/>
    </source>
</evidence>
<feature type="compositionally biased region" description="Basic residues" evidence="11">
    <location>
        <begin position="957"/>
        <end position="970"/>
    </location>
</feature>
<dbReference type="SMART" id="SM00091">
    <property type="entry name" value="PAS"/>
    <property type="match status" value="2"/>
</dbReference>
<dbReference type="Pfam" id="PF08447">
    <property type="entry name" value="PAS_3"/>
    <property type="match status" value="1"/>
</dbReference>
<keyword evidence="6" id="KW-0090">Biological rhythms</keyword>
<feature type="compositionally biased region" description="Polar residues" evidence="11">
    <location>
        <begin position="1090"/>
        <end position="1110"/>
    </location>
</feature>
<keyword evidence="4" id="KW-0677">Repeat</keyword>
<feature type="region of interest" description="Disordered" evidence="11">
    <location>
        <begin position="151"/>
        <end position="247"/>
    </location>
</feature>
<feature type="compositionally biased region" description="Basic and acidic residues" evidence="11">
    <location>
        <begin position="20"/>
        <end position="29"/>
    </location>
</feature>
<evidence type="ECO:0000256" key="12">
    <source>
        <dbReference type="SAM" id="SignalP"/>
    </source>
</evidence>
<comment type="subcellular location">
    <subcellularLocation>
        <location evidence="2">Cytoplasm</location>
    </subcellularLocation>
    <subcellularLocation>
        <location evidence="1">Nucleus</location>
    </subcellularLocation>
</comment>
<dbReference type="Pfam" id="PF21353">
    <property type="entry name" value="Per3-like_PAS-A"/>
    <property type="match status" value="1"/>
</dbReference>
<evidence type="ECO:0000256" key="1">
    <source>
        <dbReference type="ARBA" id="ARBA00004123"/>
    </source>
</evidence>
<evidence type="ECO:0000313" key="14">
    <source>
        <dbReference type="Ensembl" id="ENSSSCP00025045624.1"/>
    </source>
</evidence>
<evidence type="ECO:0000259" key="13">
    <source>
        <dbReference type="SMART" id="SM00091"/>
    </source>
</evidence>
<evidence type="ECO:0000313" key="15">
    <source>
        <dbReference type="Proteomes" id="UP000694727"/>
    </source>
</evidence>
<dbReference type="InterPro" id="IPR048814">
    <property type="entry name" value="Per1-3_PAS-A"/>
</dbReference>
<feature type="region of interest" description="Disordered" evidence="11">
    <location>
        <begin position="1167"/>
        <end position="1208"/>
    </location>
</feature>
<keyword evidence="5" id="KW-0805">Transcription regulation</keyword>
<feature type="compositionally biased region" description="Low complexity" evidence="11">
    <location>
        <begin position="1170"/>
        <end position="1181"/>
    </location>
</feature>
<sequence>MISLCTLLFSPALSHPTPTPHERRLERPRQQRVSMTVPGNMKGPSGSWHPAQRPESRVSGWGRTTAGRWSRSPTWPAHESPAVGEQRDKIFPGPGRARTPDVHPGSLRLFSLPRWGRSRGQGPAWILLWEAAISLCFWVYFGSQVLERTQGVGGGPLRKGQALSGSSMNGYADYAPSPGDPSKEHVEPGPHQVPLQEDVDMSGGSSGNETNENGSPGRDSQGSDCDDSGKELRTLAGPPGAHQGPDAFSLMMAKSEHNPSTSGCSSEPSTKADAHKELIKTLRELKVHLPAEKKAKGKASTLATLKYALRSVKQVKANEEYYQLLMASEKQPCSAHVPAYTVEELESATSEFVVKNPEMFAAAVSLVTGKILYISDQVASIFHCKRDTFYDAKFVEFLAPHDVSVFHSSTSPYKLPPWSLCRGADSFARECMEEKSFFCRVSVGKNHESEIRYHPFRMTPYLVQVRDPQGAEDQLCCVLLAERVHSGYEAPRIPPEKRIFTTTHSPNCLFQDVDERAVPLLGHLPQDLIETPVLVQLHPSDRPLMLAIHKKIVQSGGQPFDYSPIRFRARNGEYVTLDTSWSSFVNPWSRKVSFIIGRHRVRVGPLNEDVFSAQPCMEEKALQSGVQEFTEQIRRLLLQPVPHSGSSGYGSLGSNGSHEHLMSQTSSSDSTGQEDPCRRRVEICKNDNKVKNESHYPGVSGQQESQSAAATQSSSLAHVSTVPAAEKDSSGASLPEELACKNPPAGSYQQISCLDGVIRYLESCSEAATLKRKCEFPAHLPTPKASDKRKATASPGPHSAETASASKMNSRADVSTHLTSLTLPGKAESVVSLTSQCSYSSTIVHVGDKKPQPELETVEDATSGPESLDCLAGPALPCSLGQDPEPFRKLGLTKEVLAAHTQKEEQSFLLKFKEIRKLNIFQSPCHHYLQERSRAQPSERAAPGLRNPSGVDSSWKKNGKNRKLKSKRVKPRDSSGSTGSGGPVPQRPPLLGLNATAWSPSDTSQSSCPSMPFPAPVPAYSLPVFPVPGTVAAAPHAGFAVPVDTQHEFAVQPPAFAGPLAPVLALVVPSYPFSSVASNLPQTFFPGQPSFPSQVTPASQSEFPGQTSFPKQPHACPRAERGPPASRVATPATLPSAAGPAGRTSPPLFQSRGSSPLQLNLLQLEETPEGSASATGAAGAGPDCKPGSAWDRQPKALTTGEEPADAQNSDALSASSGLLHLLLHEDVCSAAGSALSGSGASATSCSLGSGSQGCDASPSGTGSSDTGHSSKYFGSIDSSEKNHKAKVKADRAENERFIKSVLQEPVWLLAADADDRVMMTYQMPARNVDTVLREDREKLRALRGLQPRFTDGQRQELQDVHPWMRSGGLPAALDVPECVYCGNEGKGGIGVPSEEHLPAPGLSEVADTKEEGSGPPLSHRNREQT</sequence>
<dbReference type="FunFam" id="3.30.450.20:FF:000004">
    <property type="entry name" value="Period circadian protein homolog 3"/>
    <property type="match status" value="1"/>
</dbReference>
<feature type="region of interest" description="Disordered" evidence="11">
    <location>
        <begin position="778"/>
        <end position="812"/>
    </location>
</feature>
<dbReference type="Pfam" id="PF12114">
    <property type="entry name" value="Period_C"/>
    <property type="match status" value="1"/>
</dbReference>
<feature type="region of interest" description="Disordered" evidence="11">
    <location>
        <begin position="931"/>
        <end position="1010"/>
    </location>
</feature>
<dbReference type="GO" id="GO:0005737">
    <property type="term" value="C:cytoplasm"/>
    <property type="evidence" value="ECO:0007669"/>
    <property type="project" value="UniProtKB-SubCell"/>
</dbReference>
<evidence type="ECO:0000256" key="8">
    <source>
        <dbReference type="ARBA" id="ARBA00023242"/>
    </source>
</evidence>
<dbReference type="Gene3D" id="3.30.450.20">
    <property type="entry name" value="PAS domain"/>
    <property type="match status" value="2"/>
</dbReference>
<organism evidence="14 15">
    <name type="scientific">Sus scrofa</name>
    <name type="common">Pig</name>
    <dbReference type="NCBI Taxonomy" id="9823"/>
    <lineage>
        <taxon>Eukaryota</taxon>
        <taxon>Metazoa</taxon>
        <taxon>Chordata</taxon>
        <taxon>Craniata</taxon>
        <taxon>Vertebrata</taxon>
        <taxon>Euteleostomi</taxon>
        <taxon>Mammalia</taxon>
        <taxon>Eutheria</taxon>
        <taxon>Laurasiatheria</taxon>
        <taxon>Artiodactyla</taxon>
        <taxon>Suina</taxon>
        <taxon>Suidae</taxon>
        <taxon>Sus</taxon>
    </lineage>
</organism>
<evidence type="ECO:0000256" key="2">
    <source>
        <dbReference type="ARBA" id="ARBA00004496"/>
    </source>
</evidence>
<evidence type="ECO:0000256" key="11">
    <source>
        <dbReference type="SAM" id="MobiDB-lite"/>
    </source>
</evidence>
<feature type="region of interest" description="Disordered" evidence="11">
    <location>
        <begin position="688"/>
        <end position="730"/>
    </location>
</feature>
<evidence type="ECO:0000256" key="6">
    <source>
        <dbReference type="ARBA" id="ARBA00023108"/>
    </source>
</evidence>